<dbReference type="AlphaFoldDB" id="A0A9D2DXP8"/>
<feature type="domain" description="Glutamyl/glutaminyl-tRNA synthetase class Ib catalytic" evidence="8">
    <location>
        <begin position="36"/>
        <end position="361"/>
    </location>
</feature>
<dbReference type="PROSITE" id="PS00178">
    <property type="entry name" value="AA_TRNA_LIGASE_I"/>
    <property type="match status" value="1"/>
</dbReference>
<feature type="short sequence motif" description="'HIGH' region" evidence="7">
    <location>
        <begin position="41"/>
        <end position="51"/>
    </location>
</feature>
<comment type="function">
    <text evidence="7">Catalyzes the attachment of glutamate to tRNA(Glu) in a two-step reaction: glutamate is first activated by ATP to form Glu-AMP and then transferred to the acceptor end of tRNA(Glu).</text>
</comment>
<dbReference type="InterPro" id="IPR014729">
    <property type="entry name" value="Rossmann-like_a/b/a_fold"/>
</dbReference>
<dbReference type="GO" id="GO:0004818">
    <property type="term" value="F:glutamate-tRNA ligase activity"/>
    <property type="evidence" value="ECO:0007669"/>
    <property type="project" value="UniProtKB-UniRule"/>
</dbReference>
<comment type="subunit">
    <text evidence="7">Monomer.</text>
</comment>
<protein>
    <recommendedName>
        <fullName evidence="7">Glutamate--tRNA ligase</fullName>
        <ecNumber evidence="7">6.1.1.17</ecNumber>
    </recommendedName>
    <alternativeName>
        <fullName evidence="7">Glutamyl-tRNA synthetase</fullName>
        <shortName evidence="7">GluRS</shortName>
    </alternativeName>
</protein>
<dbReference type="GO" id="GO:0005829">
    <property type="term" value="C:cytosol"/>
    <property type="evidence" value="ECO:0007669"/>
    <property type="project" value="TreeGrafter"/>
</dbReference>
<dbReference type="PANTHER" id="PTHR43311">
    <property type="entry name" value="GLUTAMATE--TRNA LIGASE"/>
    <property type="match status" value="1"/>
</dbReference>
<dbReference type="EC" id="6.1.1.17" evidence="7"/>
<dbReference type="Gene3D" id="1.10.10.350">
    <property type="match status" value="1"/>
</dbReference>
<keyword evidence="7" id="KW-0963">Cytoplasm</keyword>
<dbReference type="Pfam" id="PF00749">
    <property type="entry name" value="tRNA-synt_1c"/>
    <property type="match status" value="1"/>
</dbReference>
<comment type="catalytic activity">
    <reaction evidence="7">
        <text>tRNA(Glu) + L-glutamate + ATP = L-glutamyl-tRNA(Glu) + AMP + diphosphate</text>
        <dbReference type="Rhea" id="RHEA:23540"/>
        <dbReference type="Rhea" id="RHEA-COMP:9663"/>
        <dbReference type="Rhea" id="RHEA-COMP:9680"/>
        <dbReference type="ChEBI" id="CHEBI:29985"/>
        <dbReference type="ChEBI" id="CHEBI:30616"/>
        <dbReference type="ChEBI" id="CHEBI:33019"/>
        <dbReference type="ChEBI" id="CHEBI:78442"/>
        <dbReference type="ChEBI" id="CHEBI:78520"/>
        <dbReference type="ChEBI" id="CHEBI:456215"/>
        <dbReference type="EC" id="6.1.1.17"/>
    </reaction>
</comment>
<feature type="short sequence motif" description="'KMSKS' region" evidence="7">
    <location>
        <begin position="291"/>
        <end position="295"/>
    </location>
</feature>
<sequence length="544" mass="62214">MNYEQLAERLLPGEYPDLASFETRYPPRNLPKGAQVTRLAPSPTGFIHLGNLFVAIANERIAHQSGGKLFLRIEDTDLKRKVDGAVEAVIAALDYFDIRFDEGAEIGGDDTYAPWYQRQRAEIYRAYVKDLIRRGRAYPCFCTEEELAALRDEQTANKEITGYYGKYAKCRNLTEEEIYRSLDAGKPFVIRLRSMGDASHKFTFHDEIKGDVTVTENDQDVVILKSDGIPTYHFAHAVDDHLMRTTLVIRGEEWLASLPIHLELFDVLGFARPMYGHNCSLMKMDGESKRKLSKRKDPELSLSFYRQEGYHPFAVKVYMLTLLNSDFEEWHMKYPEKPLEEFRFRIEKMSRSGALFDLDKLNDISKTELSRLSAEEMLAFIKDWAFSFGSEQEKAYFADEEYLLKVLNLCMGTSGKKRRKDFVTAKQAVAEIGYFFGDRVQKDAYRVDDGTRNAILSAFLVKYDYADDAQAWFAKVKEVAASLGYAAEMRDYKASPEAYKGSVSDVAEVLRIAVTGRANSPDLWTIMQILGDERARARLSEARA</sequence>
<feature type="domain" description="Aminoacyl-tRNA synthetase class I anticodon-binding" evidence="9">
    <location>
        <begin position="500"/>
        <end position="542"/>
    </location>
</feature>
<reference evidence="10" key="2">
    <citation type="submission" date="2021-04" db="EMBL/GenBank/DDBJ databases">
        <authorList>
            <person name="Gilroy R."/>
        </authorList>
    </citation>
    <scope>NUCLEOTIDE SEQUENCE</scope>
    <source>
        <strain evidence="10">CHK33-5263</strain>
    </source>
</reference>
<dbReference type="InterPro" id="IPR020751">
    <property type="entry name" value="aa-tRNA-synth_I_codon-bd_sub2"/>
</dbReference>
<dbReference type="InterPro" id="IPR004527">
    <property type="entry name" value="Glu-tRNA-ligase_bac/mito"/>
</dbReference>
<evidence type="ECO:0000256" key="2">
    <source>
        <dbReference type="ARBA" id="ARBA00022598"/>
    </source>
</evidence>
<comment type="caution">
    <text evidence="10">The sequence shown here is derived from an EMBL/GenBank/DDBJ whole genome shotgun (WGS) entry which is preliminary data.</text>
</comment>
<evidence type="ECO:0000313" key="11">
    <source>
        <dbReference type="Proteomes" id="UP000824044"/>
    </source>
</evidence>
<dbReference type="Pfam" id="PF19269">
    <property type="entry name" value="Anticodon_2"/>
    <property type="match status" value="1"/>
</dbReference>
<keyword evidence="2 7" id="KW-0436">Ligase</keyword>
<dbReference type="NCBIfam" id="TIGR00464">
    <property type="entry name" value="gltX_bact"/>
    <property type="match status" value="1"/>
</dbReference>
<evidence type="ECO:0000256" key="5">
    <source>
        <dbReference type="ARBA" id="ARBA00022917"/>
    </source>
</evidence>
<dbReference type="PANTHER" id="PTHR43311:SF2">
    <property type="entry name" value="GLUTAMATE--TRNA LIGASE, MITOCHONDRIAL-RELATED"/>
    <property type="match status" value="1"/>
</dbReference>
<evidence type="ECO:0000259" key="8">
    <source>
        <dbReference type="Pfam" id="PF00749"/>
    </source>
</evidence>
<accession>A0A9D2DXP8</accession>
<evidence type="ECO:0000256" key="4">
    <source>
        <dbReference type="ARBA" id="ARBA00022840"/>
    </source>
</evidence>
<dbReference type="InterPro" id="IPR001412">
    <property type="entry name" value="aa-tRNA-synth_I_CS"/>
</dbReference>
<evidence type="ECO:0000256" key="6">
    <source>
        <dbReference type="ARBA" id="ARBA00023146"/>
    </source>
</evidence>
<dbReference type="GO" id="GO:0006424">
    <property type="term" value="P:glutamyl-tRNA aminoacylation"/>
    <property type="evidence" value="ECO:0007669"/>
    <property type="project" value="UniProtKB-UniRule"/>
</dbReference>
<keyword evidence="4 7" id="KW-0067">ATP-binding</keyword>
<evidence type="ECO:0000256" key="7">
    <source>
        <dbReference type="HAMAP-Rule" id="MF_00022"/>
    </source>
</evidence>
<keyword evidence="6 7" id="KW-0030">Aminoacyl-tRNA synthetase</keyword>
<dbReference type="SUPFAM" id="SSF48163">
    <property type="entry name" value="An anticodon-binding domain of class I aminoacyl-tRNA synthetases"/>
    <property type="match status" value="1"/>
</dbReference>
<proteinExistence type="inferred from homology"/>
<reference evidence="10" key="1">
    <citation type="journal article" date="2021" name="PeerJ">
        <title>Extensive microbial diversity within the chicken gut microbiome revealed by metagenomics and culture.</title>
        <authorList>
            <person name="Gilroy R."/>
            <person name="Ravi A."/>
            <person name="Getino M."/>
            <person name="Pursley I."/>
            <person name="Horton D.L."/>
            <person name="Alikhan N.F."/>
            <person name="Baker D."/>
            <person name="Gharbi K."/>
            <person name="Hall N."/>
            <person name="Watson M."/>
            <person name="Adriaenssens E.M."/>
            <person name="Foster-Nyarko E."/>
            <person name="Jarju S."/>
            <person name="Secka A."/>
            <person name="Antonio M."/>
            <person name="Oren A."/>
            <person name="Chaudhuri R.R."/>
            <person name="La Ragione R."/>
            <person name="Hildebrand F."/>
            <person name="Pallen M.J."/>
        </authorList>
    </citation>
    <scope>NUCLEOTIDE SEQUENCE</scope>
    <source>
        <strain evidence="10">CHK33-5263</strain>
    </source>
</reference>
<organism evidence="10 11">
    <name type="scientific">Candidatus Gallimonas intestinigallinarum</name>
    <dbReference type="NCBI Taxonomy" id="2838604"/>
    <lineage>
        <taxon>Bacteria</taxon>
        <taxon>Bacillati</taxon>
        <taxon>Bacillota</taxon>
        <taxon>Clostridia</taxon>
        <taxon>Candidatus Gallimonas</taxon>
    </lineage>
</organism>
<comment type="subcellular location">
    <subcellularLocation>
        <location evidence="7">Cytoplasm</location>
    </subcellularLocation>
</comment>
<dbReference type="EMBL" id="DXBS01000113">
    <property type="protein sequence ID" value="HIZ24983.1"/>
    <property type="molecule type" value="Genomic_DNA"/>
</dbReference>
<evidence type="ECO:0000259" key="9">
    <source>
        <dbReference type="Pfam" id="PF19269"/>
    </source>
</evidence>
<dbReference type="PRINTS" id="PR00987">
    <property type="entry name" value="TRNASYNTHGLU"/>
</dbReference>
<dbReference type="GO" id="GO:0005524">
    <property type="term" value="F:ATP binding"/>
    <property type="evidence" value="ECO:0007669"/>
    <property type="project" value="UniProtKB-UniRule"/>
</dbReference>
<dbReference type="GO" id="GO:0000049">
    <property type="term" value="F:tRNA binding"/>
    <property type="evidence" value="ECO:0007669"/>
    <property type="project" value="InterPro"/>
</dbReference>
<feature type="binding site" evidence="7">
    <location>
        <position position="294"/>
    </location>
    <ligand>
        <name>ATP</name>
        <dbReference type="ChEBI" id="CHEBI:30616"/>
    </ligand>
</feature>
<keyword evidence="5 7" id="KW-0648">Protein biosynthesis</keyword>
<evidence type="ECO:0000256" key="3">
    <source>
        <dbReference type="ARBA" id="ARBA00022741"/>
    </source>
</evidence>
<dbReference type="Proteomes" id="UP000824044">
    <property type="component" value="Unassembled WGS sequence"/>
</dbReference>
<dbReference type="InterPro" id="IPR000924">
    <property type="entry name" value="Glu/Gln-tRNA-synth"/>
</dbReference>
<evidence type="ECO:0000313" key="10">
    <source>
        <dbReference type="EMBL" id="HIZ24983.1"/>
    </source>
</evidence>
<comment type="similarity">
    <text evidence="1 7">Belongs to the class-I aminoacyl-tRNA synthetase family. Glutamate--tRNA ligase type 1 subfamily.</text>
</comment>
<dbReference type="Gene3D" id="3.40.50.620">
    <property type="entry name" value="HUPs"/>
    <property type="match status" value="1"/>
</dbReference>
<dbReference type="HAMAP" id="MF_00022">
    <property type="entry name" value="Glu_tRNA_synth_type1"/>
    <property type="match status" value="1"/>
</dbReference>
<keyword evidence="3 7" id="KW-0547">Nucleotide-binding</keyword>
<comment type="caution">
    <text evidence="7">Lacks conserved residue(s) required for the propagation of feature annotation.</text>
</comment>
<evidence type="ECO:0000256" key="1">
    <source>
        <dbReference type="ARBA" id="ARBA00007894"/>
    </source>
</evidence>
<dbReference type="SUPFAM" id="SSF52374">
    <property type="entry name" value="Nucleotidylyl transferase"/>
    <property type="match status" value="1"/>
</dbReference>
<name>A0A9D2DXP8_9FIRM</name>
<dbReference type="InterPro" id="IPR020058">
    <property type="entry name" value="Glu/Gln-tRNA-synth_Ib_cat-dom"/>
</dbReference>
<dbReference type="InterPro" id="IPR008925">
    <property type="entry name" value="aa_tRNA-synth_I_cd-bd_sf"/>
</dbReference>
<dbReference type="InterPro" id="IPR049940">
    <property type="entry name" value="GluQ/Sye"/>
</dbReference>
<dbReference type="InterPro" id="IPR045462">
    <property type="entry name" value="aa-tRNA-synth_I_cd-bd"/>
</dbReference>
<gene>
    <name evidence="7 10" type="primary">gltX</name>
    <name evidence="10" type="ORF">H9812_05895</name>
</gene>